<dbReference type="PANTHER" id="PTHR43736">
    <property type="entry name" value="ADP-RIBOSE PYROPHOSPHATASE"/>
    <property type="match status" value="1"/>
</dbReference>
<dbReference type="PANTHER" id="PTHR43736:SF1">
    <property type="entry name" value="DIHYDRONEOPTERIN TRIPHOSPHATE DIPHOSPHATASE"/>
    <property type="match status" value="1"/>
</dbReference>
<dbReference type="EMBL" id="DTQM01000173">
    <property type="protein sequence ID" value="HGC43270.1"/>
    <property type="molecule type" value="Genomic_DNA"/>
</dbReference>
<evidence type="ECO:0000313" key="5">
    <source>
        <dbReference type="EMBL" id="HGC43270.1"/>
    </source>
</evidence>
<comment type="cofactor">
    <cofactor evidence="1">
        <name>Mg(2+)</name>
        <dbReference type="ChEBI" id="CHEBI:18420"/>
    </cofactor>
</comment>
<comment type="caution">
    <text evidence="5">The sequence shown here is derived from an EMBL/GenBank/DDBJ whole genome shotgun (WGS) entry which is preliminary data.</text>
</comment>
<evidence type="ECO:0000259" key="4">
    <source>
        <dbReference type="PROSITE" id="PS51462"/>
    </source>
</evidence>
<dbReference type="InterPro" id="IPR000086">
    <property type="entry name" value="NUDIX_hydrolase_dom"/>
</dbReference>
<dbReference type="InterPro" id="IPR015797">
    <property type="entry name" value="NUDIX_hydrolase-like_dom_sf"/>
</dbReference>
<protein>
    <submittedName>
        <fullName evidence="5">NUDIX domain-containing protein</fullName>
    </submittedName>
</protein>
<gene>
    <name evidence="5" type="ORF">ENY07_08645</name>
</gene>
<proteinExistence type="inferred from homology"/>
<dbReference type="InterPro" id="IPR020476">
    <property type="entry name" value="Nudix_hydrolase"/>
</dbReference>
<comment type="similarity">
    <text evidence="3">Belongs to the Nudix hydrolase family.</text>
</comment>
<feature type="non-terminal residue" evidence="5">
    <location>
        <position position="151"/>
    </location>
</feature>
<evidence type="ECO:0000256" key="1">
    <source>
        <dbReference type="ARBA" id="ARBA00001946"/>
    </source>
</evidence>
<sequence>MNAPRTYPERPIVGIGVVVLREDAVLLVRRAHPPAAGAWSLPGGAQKLGETAIAAARRELFEETGLEVGKLVLAGNVDSIHRDAEGRILYHYTILDFAARWRTGEPCPGSDVSAAAWVAAADFDRFALWDEARRIIAAARAALTGEGAYLI</sequence>
<dbReference type="InterPro" id="IPR020084">
    <property type="entry name" value="NUDIX_hydrolase_CS"/>
</dbReference>
<dbReference type="PRINTS" id="PR00502">
    <property type="entry name" value="NUDIXFAMILY"/>
</dbReference>
<evidence type="ECO:0000256" key="2">
    <source>
        <dbReference type="ARBA" id="ARBA00022801"/>
    </source>
</evidence>
<dbReference type="SUPFAM" id="SSF55811">
    <property type="entry name" value="Nudix"/>
    <property type="match status" value="1"/>
</dbReference>
<dbReference type="PROSITE" id="PS00893">
    <property type="entry name" value="NUDIX_BOX"/>
    <property type="match status" value="1"/>
</dbReference>
<reference evidence="5" key="1">
    <citation type="journal article" date="2020" name="mSystems">
        <title>Genome- and Community-Level Interaction Insights into Carbon Utilization and Element Cycling Functions of Hydrothermarchaeota in Hydrothermal Sediment.</title>
        <authorList>
            <person name="Zhou Z."/>
            <person name="Liu Y."/>
            <person name="Xu W."/>
            <person name="Pan J."/>
            <person name="Luo Z.H."/>
            <person name="Li M."/>
        </authorList>
    </citation>
    <scope>NUCLEOTIDE SEQUENCE</scope>
    <source>
        <strain evidence="5">SpSt-997</strain>
    </source>
</reference>
<name>A0A8J4HDC3_9PROT</name>
<dbReference type="Pfam" id="PF00293">
    <property type="entry name" value="NUDIX"/>
    <property type="match status" value="1"/>
</dbReference>
<dbReference type="Gene3D" id="3.90.79.10">
    <property type="entry name" value="Nucleoside Triphosphate Pyrophosphohydrolase"/>
    <property type="match status" value="1"/>
</dbReference>
<accession>A0A8J4HDC3</accession>
<feature type="domain" description="Nudix hydrolase" evidence="4">
    <location>
        <begin position="8"/>
        <end position="141"/>
    </location>
</feature>
<dbReference type="PROSITE" id="PS51462">
    <property type="entry name" value="NUDIX"/>
    <property type="match status" value="1"/>
</dbReference>
<keyword evidence="2 3" id="KW-0378">Hydrolase</keyword>
<dbReference type="GO" id="GO:0016787">
    <property type="term" value="F:hydrolase activity"/>
    <property type="evidence" value="ECO:0007669"/>
    <property type="project" value="UniProtKB-KW"/>
</dbReference>
<dbReference type="CDD" id="cd04673">
    <property type="entry name" value="NUDIX_ADPRase"/>
    <property type="match status" value="1"/>
</dbReference>
<evidence type="ECO:0000256" key="3">
    <source>
        <dbReference type="RuleBase" id="RU003476"/>
    </source>
</evidence>
<dbReference type="AlphaFoldDB" id="A0A8J4HDC3"/>
<organism evidence="5">
    <name type="scientific">Acidicaldus sp</name>
    <dbReference type="NCBI Taxonomy" id="1872105"/>
    <lineage>
        <taxon>Bacteria</taxon>
        <taxon>Pseudomonadati</taxon>
        <taxon>Pseudomonadota</taxon>
        <taxon>Alphaproteobacteria</taxon>
        <taxon>Acetobacterales</taxon>
        <taxon>Acetobacteraceae</taxon>
        <taxon>Acidicaldus</taxon>
    </lineage>
</organism>